<evidence type="ECO:0000259" key="4">
    <source>
        <dbReference type="PROSITE" id="PS50186"/>
    </source>
</evidence>
<dbReference type="SMART" id="SM00324">
    <property type="entry name" value="RhoGAP"/>
    <property type="match status" value="1"/>
</dbReference>
<feature type="compositionally biased region" description="Low complexity" evidence="3">
    <location>
        <begin position="1086"/>
        <end position="1095"/>
    </location>
</feature>
<feature type="compositionally biased region" description="Low complexity" evidence="3">
    <location>
        <begin position="1061"/>
        <end position="1078"/>
    </location>
</feature>
<evidence type="ECO:0000256" key="1">
    <source>
        <dbReference type="PROSITE-ProRule" id="PRU01077"/>
    </source>
</evidence>
<dbReference type="InterPro" id="IPR000198">
    <property type="entry name" value="RhoGAP_dom"/>
</dbReference>
<dbReference type="Proteomes" id="UP001498398">
    <property type="component" value="Unassembled WGS sequence"/>
</dbReference>
<evidence type="ECO:0000313" key="9">
    <source>
        <dbReference type="Proteomes" id="UP001498398"/>
    </source>
</evidence>
<sequence length="1116" mass="122739">MAVLSLPLSFNNSFWSQDYRKGVEVLFQKLEQGVAENDEIVAFIRARAVTETQMASALSSPPATAKGSGFGTDDGASLLMTFRGLQAEAASQGQAHLNIAKELESLVADPFDQWAQGYKARVRQSRGVVLDQWLKTYESAQGEVAKLKHQYLAKTRKADEAEDDAKFAPTSNVPNDDHYTTSPRLRPLDARSPPQRTASVSERIAARLKEIQKRAAGNVDQSESKENLVNEPESEEKAPPPVDKGKGKAVEEISSPVNIGSPLAMSPREARRELPPLESPMPPMPPEPMLLAGLSFPPVAVSQLLTRASSELNLRSVRFPLLGEYQGCFTGEEFVSWLNENVQGFGGSLDRAEDAARELTERDGLLRRIGEFGNEFEHSDDAWYQFRPKAFELGGNSDVLSPQSPAAAKLGVQPENILKRTNNFVNLVSKALAANNSNEPVWVRARKEAEEADKTYRIAVRKLDRQRLGLEERLEDTLKTLQRWEMERLRAVKTVLLQYQGTLSNVPKTLESIIERQTTLIAAYQPESDLTALIERYRTGPFRPDAQVYESISHDESDVVFGIDLRKWAEGGWITEVMSPEGSETSASGNKEEVPEVLTAMLKALEEKYQGLPSDDEKRKSWIYEVPLAGTHHLREALNAVFPDYQQNKEKPIPEDLFKPYDAPVIAATLKLWLLELDPPVVLYEGWDEFRKLYPTHGRVLVVEGEEKEDHEKKLAEVGNALMKLPRVHLYVLDRVVKHLKTLIDTTKTEEMNEVYVTKLALSIGRTILRPKIETEISIQDRHPTLFFIDLLNNYEAILPPTITRKKRESERKIPIRKRTALVDMRTSRNRISASGLHHFVPKSQGVKSPELPPVPPPPTVPADIPPPPPIVQPKPVPPPPSLDSIAAVPPPPPISEPETAHVPTAPAVDDGLPPRPNFREPPPEDDDLPPRPMFKDPPPEPEDDATPPRPNFVEPPPEESDSPSAEVIPSASSPTMAVTPPTPSNNSVAGLKRDAGSRSAGPSAPSPPPSEEQTLNAAKSNVSRSSSGNGITRSGRITRGPRAPGGGSVSNIVQNINRNSVSGSPTSPSSPSSKRFSGGAGSGSGSRPSSVLGRTAAFSRRTMHSDAEDDVVDRK</sequence>
<dbReference type="SUPFAM" id="SSF48350">
    <property type="entry name" value="GTPase activation domain, GAP"/>
    <property type="match status" value="1"/>
</dbReference>
<dbReference type="PROSITE" id="PS50186">
    <property type="entry name" value="DEP"/>
    <property type="match status" value="1"/>
</dbReference>
<dbReference type="EMBL" id="JBANRG010000017">
    <property type="protein sequence ID" value="KAK7458905.1"/>
    <property type="molecule type" value="Genomic_DNA"/>
</dbReference>
<dbReference type="SUPFAM" id="SSF46785">
    <property type="entry name" value="Winged helix' DNA-binding domain"/>
    <property type="match status" value="1"/>
</dbReference>
<feature type="coiled-coil region" evidence="2">
    <location>
        <begin position="460"/>
        <end position="487"/>
    </location>
</feature>
<dbReference type="InterPro" id="IPR008936">
    <property type="entry name" value="Rho_GTPase_activation_prot"/>
</dbReference>
<dbReference type="Gene3D" id="1.10.555.10">
    <property type="entry name" value="Rho GTPase activation protein"/>
    <property type="match status" value="1"/>
</dbReference>
<accession>A0ABR1JSB1</accession>
<dbReference type="Gene3D" id="1.20.1270.60">
    <property type="entry name" value="Arfaptin homology (AH) domain/BAR domain"/>
    <property type="match status" value="2"/>
</dbReference>
<evidence type="ECO:0000259" key="6">
    <source>
        <dbReference type="PROSITE" id="PS51741"/>
    </source>
</evidence>
<feature type="compositionally biased region" description="Basic and acidic residues" evidence="3">
    <location>
        <begin position="235"/>
        <end position="250"/>
    </location>
</feature>
<feature type="domain" description="DEP" evidence="4">
    <location>
        <begin position="308"/>
        <end position="388"/>
    </location>
</feature>
<dbReference type="Pfam" id="PF00620">
    <property type="entry name" value="RhoGAP"/>
    <property type="match status" value="1"/>
</dbReference>
<evidence type="ECO:0000256" key="2">
    <source>
        <dbReference type="SAM" id="Coils"/>
    </source>
</evidence>
<gene>
    <name evidence="8" type="primary">rga8_1</name>
    <name evidence="7" type="synonym">rga8_2</name>
    <name evidence="8" type="ORF">VKT23_005155</name>
    <name evidence="7" type="ORF">VKT23_009916</name>
</gene>
<name>A0ABR1JSB1_9AGAR</name>
<dbReference type="PROSITE" id="PS51741">
    <property type="entry name" value="F_BAR"/>
    <property type="match status" value="1"/>
</dbReference>
<feature type="domain" description="F-BAR" evidence="6">
    <location>
        <begin position="8"/>
        <end position="529"/>
    </location>
</feature>
<evidence type="ECO:0000313" key="8">
    <source>
        <dbReference type="EMBL" id="KAK7466433.1"/>
    </source>
</evidence>
<feature type="compositionally biased region" description="Pro residues" evidence="3">
    <location>
        <begin position="851"/>
        <end position="882"/>
    </location>
</feature>
<dbReference type="InterPro" id="IPR031160">
    <property type="entry name" value="F_BAR_dom"/>
</dbReference>
<feature type="region of interest" description="Disordered" evidence="3">
    <location>
        <begin position="213"/>
        <end position="250"/>
    </location>
</feature>
<dbReference type="SUPFAM" id="SSF103657">
    <property type="entry name" value="BAR/IMD domain-like"/>
    <property type="match status" value="1"/>
</dbReference>
<keyword evidence="1 2" id="KW-0175">Coiled coil</keyword>
<feature type="domain" description="Rho-GAP" evidence="5">
    <location>
        <begin position="580"/>
        <end position="799"/>
    </location>
</feature>
<dbReference type="InterPro" id="IPR000591">
    <property type="entry name" value="DEP_dom"/>
</dbReference>
<evidence type="ECO:0000256" key="3">
    <source>
        <dbReference type="SAM" id="MobiDB-lite"/>
    </source>
</evidence>
<dbReference type="InterPro" id="IPR001060">
    <property type="entry name" value="FCH_dom"/>
</dbReference>
<dbReference type="InterPro" id="IPR036390">
    <property type="entry name" value="WH_DNA-bd_sf"/>
</dbReference>
<dbReference type="EMBL" id="JBANRG010000005">
    <property type="protein sequence ID" value="KAK7466433.1"/>
    <property type="molecule type" value="Genomic_DNA"/>
</dbReference>
<feature type="region of interest" description="Disordered" evidence="3">
    <location>
        <begin position="827"/>
        <end position="1116"/>
    </location>
</feature>
<reference evidence="8 9" key="1">
    <citation type="submission" date="2024-01" db="EMBL/GenBank/DDBJ databases">
        <title>A draft genome for the cacao thread blight pathogen Marasmiellus scandens.</title>
        <authorList>
            <person name="Baruah I.K."/>
            <person name="Leung J."/>
            <person name="Bukari Y."/>
            <person name="Amoako-Attah I."/>
            <person name="Meinhardt L.W."/>
            <person name="Bailey B.A."/>
            <person name="Cohen S.P."/>
        </authorList>
    </citation>
    <scope>NUCLEOTIDE SEQUENCE [LARGE SCALE GENOMIC DNA]</scope>
    <source>
        <strain evidence="8 9">GH-19</strain>
    </source>
</reference>
<evidence type="ECO:0000313" key="7">
    <source>
        <dbReference type="EMBL" id="KAK7458905.1"/>
    </source>
</evidence>
<keyword evidence="9" id="KW-1185">Reference proteome</keyword>
<proteinExistence type="predicted"/>
<dbReference type="SMART" id="SM00055">
    <property type="entry name" value="FCH"/>
    <property type="match status" value="1"/>
</dbReference>
<feature type="region of interest" description="Disordered" evidence="3">
    <location>
        <begin position="156"/>
        <end position="200"/>
    </location>
</feature>
<feature type="compositionally biased region" description="Polar residues" evidence="3">
    <location>
        <begin position="1050"/>
        <end position="1060"/>
    </location>
</feature>
<dbReference type="PROSITE" id="PS50238">
    <property type="entry name" value="RHOGAP"/>
    <property type="match status" value="1"/>
</dbReference>
<feature type="compositionally biased region" description="Polar residues" evidence="3">
    <location>
        <begin position="1012"/>
        <end position="1033"/>
    </location>
</feature>
<dbReference type="PANTHER" id="PTHR23065:SF17">
    <property type="entry name" value="RHO-GTPASE-ACTIVATING PROTEIN RGD2"/>
    <property type="match status" value="1"/>
</dbReference>
<comment type="caution">
    <text evidence="8">The sequence shown here is derived from an EMBL/GenBank/DDBJ whole genome shotgun (WGS) entry which is preliminary data.</text>
</comment>
<dbReference type="PANTHER" id="PTHR23065">
    <property type="entry name" value="PROLINE-SERINE-THREONINE PHOSPHATASE INTERACTING PROTEIN 1"/>
    <property type="match status" value="1"/>
</dbReference>
<dbReference type="InterPro" id="IPR027267">
    <property type="entry name" value="AH/BAR_dom_sf"/>
</dbReference>
<organism evidence="8 9">
    <name type="scientific">Marasmiellus scandens</name>
    <dbReference type="NCBI Taxonomy" id="2682957"/>
    <lineage>
        <taxon>Eukaryota</taxon>
        <taxon>Fungi</taxon>
        <taxon>Dikarya</taxon>
        <taxon>Basidiomycota</taxon>
        <taxon>Agaricomycotina</taxon>
        <taxon>Agaricomycetes</taxon>
        <taxon>Agaricomycetidae</taxon>
        <taxon>Agaricales</taxon>
        <taxon>Marasmiineae</taxon>
        <taxon>Omphalotaceae</taxon>
        <taxon>Marasmiellus</taxon>
    </lineage>
</organism>
<protein>
    <submittedName>
        <fullName evidence="8">Rho-GTPase-activating protein 8</fullName>
    </submittedName>
</protein>
<dbReference type="Pfam" id="PF00611">
    <property type="entry name" value="FCH"/>
    <property type="match status" value="1"/>
</dbReference>
<evidence type="ECO:0000259" key="5">
    <source>
        <dbReference type="PROSITE" id="PS50238"/>
    </source>
</evidence>